<protein>
    <submittedName>
        <fullName evidence="1">Uncharacterized protein</fullName>
    </submittedName>
</protein>
<reference evidence="1 2" key="2">
    <citation type="journal article" date="2022" name="Mol. Ecol. Resour.">
        <title>The genomes of chicory, endive, great burdock and yacon provide insights into Asteraceae paleo-polyploidization history and plant inulin production.</title>
        <authorList>
            <person name="Fan W."/>
            <person name="Wang S."/>
            <person name="Wang H."/>
            <person name="Wang A."/>
            <person name="Jiang F."/>
            <person name="Liu H."/>
            <person name="Zhao H."/>
            <person name="Xu D."/>
            <person name="Zhang Y."/>
        </authorList>
    </citation>
    <scope>NUCLEOTIDE SEQUENCE [LARGE SCALE GENOMIC DNA]</scope>
    <source>
        <strain evidence="2">cv. Punajuju</strain>
        <tissue evidence="1">Leaves</tissue>
    </source>
</reference>
<gene>
    <name evidence="1" type="ORF">L2E82_18574</name>
</gene>
<dbReference type="Proteomes" id="UP001055811">
    <property type="component" value="Linkage Group LG03"/>
</dbReference>
<sequence length="68" mass="7216">MLSSLVVVGVLACSLLVVFGCSPLCRLLALSPIIAGPDCTLYTPRRTTLSILVHTLTLCLSLSIKDRS</sequence>
<comment type="caution">
    <text evidence="1">The sequence shown here is derived from an EMBL/GenBank/DDBJ whole genome shotgun (WGS) entry which is preliminary data.</text>
</comment>
<dbReference type="EMBL" id="CM042011">
    <property type="protein sequence ID" value="KAI3768141.1"/>
    <property type="molecule type" value="Genomic_DNA"/>
</dbReference>
<evidence type="ECO:0000313" key="1">
    <source>
        <dbReference type="EMBL" id="KAI3768141.1"/>
    </source>
</evidence>
<keyword evidence="2" id="KW-1185">Reference proteome</keyword>
<organism evidence="1 2">
    <name type="scientific">Cichorium intybus</name>
    <name type="common">Chicory</name>
    <dbReference type="NCBI Taxonomy" id="13427"/>
    <lineage>
        <taxon>Eukaryota</taxon>
        <taxon>Viridiplantae</taxon>
        <taxon>Streptophyta</taxon>
        <taxon>Embryophyta</taxon>
        <taxon>Tracheophyta</taxon>
        <taxon>Spermatophyta</taxon>
        <taxon>Magnoliopsida</taxon>
        <taxon>eudicotyledons</taxon>
        <taxon>Gunneridae</taxon>
        <taxon>Pentapetalae</taxon>
        <taxon>asterids</taxon>
        <taxon>campanulids</taxon>
        <taxon>Asterales</taxon>
        <taxon>Asteraceae</taxon>
        <taxon>Cichorioideae</taxon>
        <taxon>Cichorieae</taxon>
        <taxon>Cichoriinae</taxon>
        <taxon>Cichorium</taxon>
    </lineage>
</organism>
<name>A0ACB9FAZ4_CICIN</name>
<accession>A0ACB9FAZ4</accession>
<proteinExistence type="predicted"/>
<reference evidence="2" key="1">
    <citation type="journal article" date="2022" name="Mol. Ecol. Resour.">
        <title>The genomes of chicory, endive, great burdock and yacon provide insights into Asteraceae palaeo-polyploidization history and plant inulin production.</title>
        <authorList>
            <person name="Fan W."/>
            <person name="Wang S."/>
            <person name="Wang H."/>
            <person name="Wang A."/>
            <person name="Jiang F."/>
            <person name="Liu H."/>
            <person name="Zhao H."/>
            <person name="Xu D."/>
            <person name="Zhang Y."/>
        </authorList>
    </citation>
    <scope>NUCLEOTIDE SEQUENCE [LARGE SCALE GENOMIC DNA]</scope>
    <source>
        <strain evidence="2">cv. Punajuju</strain>
    </source>
</reference>
<evidence type="ECO:0000313" key="2">
    <source>
        <dbReference type="Proteomes" id="UP001055811"/>
    </source>
</evidence>